<feature type="non-terminal residue" evidence="2">
    <location>
        <position position="266"/>
    </location>
</feature>
<accession>A0A1Q3AZZ6</accession>
<name>A0A1Q3AZZ6_CEPFO</name>
<dbReference type="EMBL" id="BDDD01000196">
    <property type="protein sequence ID" value="GAV61331.1"/>
    <property type="molecule type" value="Genomic_DNA"/>
</dbReference>
<protein>
    <submittedName>
        <fullName evidence="2">UBN2_2 domain-containing protein</fullName>
    </submittedName>
</protein>
<dbReference type="Pfam" id="PF14223">
    <property type="entry name" value="Retrotran_gag_2"/>
    <property type="match status" value="1"/>
</dbReference>
<evidence type="ECO:0000313" key="3">
    <source>
        <dbReference type="Proteomes" id="UP000187406"/>
    </source>
</evidence>
<reference evidence="3" key="1">
    <citation type="submission" date="2016-04" db="EMBL/GenBank/DDBJ databases">
        <title>Cephalotus genome sequencing.</title>
        <authorList>
            <person name="Fukushima K."/>
            <person name="Hasebe M."/>
            <person name="Fang X."/>
        </authorList>
    </citation>
    <scope>NUCLEOTIDE SEQUENCE [LARGE SCALE GENOMIC DNA]</scope>
    <source>
        <strain evidence="3">cv. St1</strain>
    </source>
</reference>
<dbReference type="InterPro" id="IPR054722">
    <property type="entry name" value="PolX-like_BBD"/>
</dbReference>
<gene>
    <name evidence="2" type="ORF">CFOL_v3_04858</name>
</gene>
<evidence type="ECO:0000313" key="2">
    <source>
        <dbReference type="EMBL" id="GAV61331.1"/>
    </source>
</evidence>
<sequence>VQHESMRDSTEILLHLRELYRETSRNARFQLTAELYGTKMAEGSSVNDHVLKMINAIERLAALRIIQDAELSTDMILHSLPPSFSGFITNFNMNRISATLDDLLNMLREAEVSMNKGNAPVMMVGSQTNKAVAVPDTVVRVAPAEESASEAPAKGLRFHCGKPGHWKMNCVTFLRSIGKGMPYLSYIEVNMNITDSSSWILDSGCGTHICSNLQALTNRRNLEKGEGDLRLADGSIVEAIAIGSVYILLPSGQSLELKHCVYCLTF</sequence>
<feature type="non-terminal residue" evidence="2">
    <location>
        <position position="1"/>
    </location>
</feature>
<dbReference type="AlphaFoldDB" id="A0A1Q3AZZ6"/>
<dbReference type="Pfam" id="PF22936">
    <property type="entry name" value="Pol_BBD"/>
    <property type="match status" value="1"/>
</dbReference>
<organism evidence="2 3">
    <name type="scientific">Cephalotus follicularis</name>
    <name type="common">Albany pitcher plant</name>
    <dbReference type="NCBI Taxonomy" id="3775"/>
    <lineage>
        <taxon>Eukaryota</taxon>
        <taxon>Viridiplantae</taxon>
        <taxon>Streptophyta</taxon>
        <taxon>Embryophyta</taxon>
        <taxon>Tracheophyta</taxon>
        <taxon>Spermatophyta</taxon>
        <taxon>Magnoliopsida</taxon>
        <taxon>eudicotyledons</taxon>
        <taxon>Gunneridae</taxon>
        <taxon>Pentapetalae</taxon>
        <taxon>rosids</taxon>
        <taxon>fabids</taxon>
        <taxon>Oxalidales</taxon>
        <taxon>Cephalotaceae</taxon>
        <taxon>Cephalotus</taxon>
    </lineage>
</organism>
<keyword evidence="3" id="KW-1185">Reference proteome</keyword>
<proteinExistence type="predicted"/>
<comment type="caution">
    <text evidence="2">The sequence shown here is derived from an EMBL/GenBank/DDBJ whole genome shotgun (WGS) entry which is preliminary data.</text>
</comment>
<dbReference type="OrthoDB" id="912845at2759"/>
<dbReference type="Proteomes" id="UP000187406">
    <property type="component" value="Unassembled WGS sequence"/>
</dbReference>
<feature type="domain" description="Retrovirus-related Pol polyprotein from transposon TNT 1-94-like beta-barrel" evidence="1">
    <location>
        <begin position="199"/>
        <end position="262"/>
    </location>
</feature>
<dbReference type="InParanoid" id="A0A1Q3AZZ6"/>
<evidence type="ECO:0000259" key="1">
    <source>
        <dbReference type="Pfam" id="PF22936"/>
    </source>
</evidence>